<dbReference type="PROSITE" id="PS51832">
    <property type="entry name" value="HD_GYP"/>
    <property type="match status" value="1"/>
</dbReference>
<dbReference type="GO" id="GO:0008081">
    <property type="term" value="F:phosphoric diester hydrolase activity"/>
    <property type="evidence" value="ECO:0007669"/>
    <property type="project" value="UniProtKB-ARBA"/>
</dbReference>
<feature type="transmembrane region" description="Helical" evidence="1">
    <location>
        <begin position="13"/>
        <end position="37"/>
    </location>
</feature>
<keyword evidence="1" id="KW-0472">Membrane</keyword>
<evidence type="ECO:0000313" key="4">
    <source>
        <dbReference type="EMBL" id="QET03653.1"/>
    </source>
</evidence>
<dbReference type="PROSITE" id="PS50885">
    <property type="entry name" value="HAMP"/>
    <property type="match status" value="1"/>
</dbReference>
<dbReference type="SUPFAM" id="SSF109604">
    <property type="entry name" value="HD-domain/PDEase-like"/>
    <property type="match status" value="2"/>
</dbReference>
<dbReference type="Gene3D" id="6.10.340.10">
    <property type="match status" value="1"/>
</dbReference>
<dbReference type="SMART" id="SM00065">
    <property type="entry name" value="GAF"/>
    <property type="match status" value="1"/>
</dbReference>
<dbReference type="Pfam" id="PF13487">
    <property type="entry name" value="HD_5"/>
    <property type="match status" value="1"/>
</dbReference>
<dbReference type="InterPro" id="IPR003018">
    <property type="entry name" value="GAF"/>
</dbReference>
<name>A0A5P2H820_9BURK</name>
<dbReference type="InterPro" id="IPR052020">
    <property type="entry name" value="Cyclic_di-GMP/3'3'-cGAMP_PDE"/>
</dbReference>
<dbReference type="InterPro" id="IPR003660">
    <property type="entry name" value="HAMP_dom"/>
</dbReference>
<dbReference type="Gene3D" id="3.30.450.20">
    <property type="entry name" value="PAS domain"/>
    <property type="match status" value="1"/>
</dbReference>
<evidence type="ECO:0000256" key="1">
    <source>
        <dbReference type="SAM" id="Phobius"/>
    </source>
</evidence>
<dbReference type="InterPro" id="IPR029016">
    <property type="entry name" value="GAF-like_dom_sf"/>
</dbReference>
<sequence length="973" mass="107564">MAMNKHRSYPLHVYLWALFGSLVLLVCALTSGINFLMTKSALEASASEARHRLSRETLDDVEALLGPAQLAVRLIAHSSLAEATTVAERLGRLPLVRDALETSPVLQALYVGYGDGGFFFVRPLRDDAERALYQAPREAAYVVRSVERIGSGEGARRVGQLFFLADDLSVIHTAAIPEFAERYDPRTRPWYRSAMAAGAMVRTEPYTFFSDQDSGASLAMPVGGNAVVGGDFRLNALGQMLAIKKTTPRSMLALVDQQGRLIAIDRKVDSVGGSSPGEVGDYALPVLAQLVARVGQLGTATGLQETLSAGGESWYTTIDRLTPNGGKSLYLLSAIPQDELLQAAMRQALTEIGVSAVILLLSLPLIWFAARAVARPLQSLAREADATRRFDFVQPFVIRSRVRELNELGVRMNEMRSTIQRFLSVMQTVSAETRLEDLLPKLLREMLTAAGSHSGVLYLVDDTDMRAEVAFDREGREVAGTIARTTLARTVPLIRTAAGDGTAHAQWLTQDVLEEAALGGLTPSAACHAAAIPLINHQRELLGMILIFRDTPMEDAQLAFVSTLANLCAGALEVQALTRAQHDLFDAFIKLLAGAIDAKSPHTGGHCARVPELTKMLARAACDAREGPYGTFALDESQWEALHVAAWLHDCGKVTTPEYVIDKATKLETLYDRIHEVRMRFEVLKRDAEIAYLRGVAAGDDARSARERRDALLRELDDDFAFVAACNLGVEKMEEADRDRLRAIGARTWLRTLDDRLGVSYEERARKGRTPPAPLPVVEPLLADRPDHIIERGPRDVIPRDNPWGFRLDTPANLYDRGELHNLLVSRGTLSEEERFKIEDHIVQTQIMLSRLPFPKHLRQVPEIAGGHHEKMDGTGYPRGLRREEMSPLARMMAIADIFEALTAVDRPYKRPKSLSASVEILYQLKLKQHIDPELFDLFMTSGVYRQYAERFMAPEQIDEVDVGRYVGEGVVI</sequence>
<accession>A0A5P2H820</accession>
<dbReference type="AlphaFoldDB" id="A0A5P2H820"/>
<organism evidence="4 5">
    <name type="scientific">Cupriavidus pauculus</name>
    <dbReference type="NCBI Taxonomy" id="82633"/>
    <lineage>
        <taxon>Bacteria</taxon>
        <taxon>Pseudomonadati</taxon>
        <taxon>Pseudomonadota</taxon>
        <taxon>Betaproteobacteria</taxon>
        <taxon>Burkholderiales</taxon>
        <taxon>Burkholderiaceae</taxon>
        <taxon>Cupriavidus</taxon>
    </lineage>
</organism>
<dbReference type="OrthoDB" id="9774747at2"/>
<dbReference type="Gene3D" id="3.30.450.40">
    <property type="match status" value="1"/>
</dbReference>
<proteinExistence type="predicted"/>
<dbReference type="SUPFAM" id="SSF55781">
    <property type="entry name" value="GAF domain-like"/>
    <property type="match status" value="1"/>
</dbReference>
<keyword evidence="1" id="KW-0812">Transmembrane</keyword>
<feature type="domain" description="HAMP" evidence="2">
    <location>
        <begin position="371"/>
        <end position="424"/>
    </location>
</feature>
<dbReference type="SMART" id="SM00471">
    <property type="entry name" value="HDc"/>
    <property type="match status" value="1"/>
</dbReference>
<dbReference type="InterPro" id="IPR003607">
    <property type="entry name" value="HD/PDEase_dom"/>
</dbReference>
<dbReference type="InterPro" id="IPR037522">
    <property type="entry name" value="HD_GYP_dom"/>
</dbReference>
<feature type="domain" description="HD-GYP" evidence="3">
    <location>
        <begin position="746"/>
        <end position="955"/>
    </location>
</feature>
<dbReference type="Gene3D" id="1.10.3210.10">
    <property type="entry name" value="Hypothetical protein af1432"/>
    <property type="match status" value="2"/>
</dbReference>
<evidence type="ECO:0000313" key="5">
    <source>
        <dbReference type="Proteomes" id="UP000322822"/>
    </source>
</evidence>
<reference evidence="4 5" key="1">
    <citation type="submission" date="2019-09" db="EMBL/GenBank/DDBJ databases">
        <title>FDA dAtabase for Regulatory Grade micrObial Sequences (FDA-ARGOS): Supporting development and validation of Infectious Disease Dx tests.</title>
        <authorList>
            <person name="Sciortino C."/>
            <person name="Tallon L."/>
            <person name="Sadzewicz L."/>
            <person name="Vavikolanu K."/>
            <person name="Mehta A."/>
            <person name="Aluvathingal J."/>
            <person name="Nadendla S."/>
            <person name="Nandy P."/>
            <person name="Geyer C."/>
            <person name="Yan Y."/>
            <person name="Sichtig H."/>
        </authorList>
    </citation>
    <scope>NUCLEOTIDE SEQUENCE [LARGE SCALE GENOMIC DNA]</scope>
    <source>
        <strain evidence="4 5">FDAARGOS_664</strain>
    </source>
</reference>
<dbReference type="PANTHER" id="PTHR45228:SF5">
    <property type="entry name" value="CYCLIC DI-GMP PHOSPHODIESTERASE VC_1348-RELATED"/>
    <property type="match status" value="1"/>
</dbReference>
<dbReference type="PANTHER" id="PTHR45228">
    <property type="entry name" value="CYCLIC DI-GMP PHOSPHODIESTERASE TM_0186-RELATED"/>
    <property type="match status" value="1"/>
</dbReference>
<keyword evidence="1" id="KW-1133">Transmembrane helix</keyword>
<dbReference type="GO" id="GO:0016020">
    <property type="term" value="C:membrane"/>
    <property type="evidence" value="ECO:0007669"/>
    <property type="project" value="InterPro"/>
</dbReference>
<gene>
    <name evidence="4" type="ORF">FOB72_03320</name>
</gene>
<evidence type="ECO:0000259" key="2">
    <source>
        <dbReference type="PROSITE" id="PS50885"/>
    </source>
</evidence>
<evidence type="ECO:0000259" key="3">
    <source>
        <dbReference type="PROSITE" id="PS51832"/>
    </source>
</evidence>
<dbReference type="Pfam" id="PF01590">
    <property type="entry name" value="GAF"/>
    <property type="match status" value="1"/>
</dbReference>
<dbReference type="CDD" id="cd00077">
    <property type="entry name" value="HDc"/>
    <property type="match status" value="2"/>
</dbReference>
<dbReference type="EMBL" id="CP044065">
    <property type="protein sequence ID" value="QET03653.1"/>
    <property type="molecule type" value="Genomic_DNA"/>
</dbReference>
<dbReference type="Proteomes" id="UP000322822">
    <property type="component" value="Chromosome 1"/>
</dbReference>
<protein>
    <submittedName>
        <fullName evidence="4">HD domain-containing protein</fullName>
    </submittedName>
</protein>
<dbReference type="GO" id="GO:0007165">
    <property type="term" value="P:signal transduction"/>
    <property type="evidence" value="ECO:0007669"/>
    <property type="project" value="InterPro"/>
</dbReference>